<evidence type="ECO:0000259" key="1">
    <source>
        <dbReference type="Pfam" id="PF07565"/>
    </source>
</evidence>
<evidence type="ECO:0000313" key="3">
    <source>
        <dbReference type="Proteomes" id="UP000270094"/>
    </source>
</evidence>
<protein>
    <recommendedName>
        <fullName evidence="1">Band 3 cytoplasmic domain-containing protein</fullName>
    </recommendedName>
</protein>
<accession>A0A3P7LAP6</accession>
<dbReference type="GO" id="GO:0005886">
    <property type="term" value="C:plasma membrane"/>
    <property type="evidence" value="ECO:0007669"/>
    <property type="project" value="TreeGrafter"/>
</dbReference>
<dbReference type="EMBL" id="UYYB01096784">
    <property type="protein sequence ID" value="VDM76332.1"/>
    <property type="molecule type" value="Genomic_DNA"/>
</dbReference>
<dbReference type="GO" id="GO:0008509">
    <property type="term" value="F:monoatomic anion transmembrane transporter activity"/>
    <property type="evidence" value="ECO:0007669"/>
    <property type="project" value="InterPro"/>
</dbReference>
<dbReference type="Pfam" id="PF07565">
    <property type="entry name" value="Band_3_cyto"/>
    <property type="match status" value="1"/>
</dbReference>
<dbReference type="AlphaFoldDB" id="A0A3P7LAP6"/>
<dbReference type="InterPro" id="IPR003020">
    <property type="entry name" value="HCO3_transpt_euk"/>
</dbReference>
<proteinExistence type="predicted"/>
<gene>
    <name evidence="2" type="ORF">SVUK_LOCUS11330</name>
</gene>
<dbReference type="GO" id="GO:0008510">
    <property type="term" value="F:sodium:bicarbonate symporter activity"/>
    <property type="evidence" value="ECO:0007669"/>
    <property type="project" value="TreeGrafter"/>
</dbReference>
<dbReference type="InterPro" id="IPR016152">
    <property type="entry name" value="PTrfase/Anion_transptr"/>
</dbReference>
<dbReference type="InterPro" id="IPR013769">
    <property type="entry name" value="Band3_cytoplasmic_dom"/>
</dbReference>
<dbReference type="OrthoDB" id="1735926at2759"/>
<dbReference type="PANTHER" id="PTHR11453:SF36">
    <property type="entry name" value="ANION EXCHANGE PROTEIN"/>
    <property type="match status" value="1"/>
</dbReference>
<dbReference type="PANTHER" id="PTHR11453">
    <property type="entry name" value="ANION EXCHANGE PROTEIN"/>
    <property type="match status" value="1"/>
</dbReference>
<name>A0A3P7LAP6_STRVU</name>
<evidence type="ECO:0000313" key="2">
    <source>
        <dbReference type="EMBL" id="VDM76332.1"/>
    </source>
</evidence>
<organism evidence="2 3">
    <name type="scientific">Strongylus vulgaris</name>
    <name type="common">Blood worm</name>
    <dbReference type="NCBI Taxonomy" id="40348"/>
    <lineage>
        <taxon>Eukaryota</taxon>
        <taxon>Metazoa</taxon>
        <taxon>Ecdysozoa</taxon>
        <taxon>Nematoda</taxon>
        <taxon>Chromadorea</taxon>
        <taxon>Rhabditida</taxon>
        <taxon>Rhabditina</taxon>
        <taxon>Rhabditomorpha</taxon>
        <taxon>Strongyloidea</taxon>
        <taxon>Strongylidae</taxon>
        <taxon>Strongylus</taxon>
    </lineage>
</organism>
<keyword evidence="3" id="KW-1185">Reference proteome</keyword>
<reference evidence="2 3" key="1">
    <citation type="submission" date="2018-11" db="EMBL/GenBank/DDBJ databases">
        <authorList>
            <consortium name="Pathogen Informatics"/>
        </authorList>
    </citation>
    <scope>NUCLEOTIDE SEQUENCE [LARGE SCALE GENOMIC DNA]</scope>
</reference>
<dbReference type="GO" id="GO:0051453">
    <property type="term" value="P:regulation of intracellular pH"/>
    <property type="evidence" value="ECO:0007669"/>
    <property type="project" value="TreeGrafter"/>
</dbReference>
<sequence>MSNLPNLLGIIGDLKKHFMRPVENVRRLVLLHPNDDPLIFSELMTLEDSEDGEVWKQTTRWIRYEQIVEGGFTRFSKPHISLLHMQAMMQARNCFKKGVVLLDEEATDYESIVSNELMTLEDSEDGEIWKQTTRWIRYEQIVEGGFTRFSKPHISLLHMQAMMQARNCFKKGVVLLDEDATDYESIVNVIVNEWVKRGLVRTVATNAIRDILMAPKQHLGAVPGKNYFGI</sequence>
<feature type="domain" description="Band 3 cytoplasmic" evidence="1">
    <location>
        <begin position="116"/>
        <end position="218"/>
    </location>
</feature>
<dbReference type="Gene3D" id="3.40.930.10">
    <property type="entry name" value="Mannitol-specific EII, Chain A"/>
    <property type="match status" value="2"/>
</dbReference>
<dbReference type="GO" id="GO:0005452">
    <property type="term" value="F:solute:inorganic anion antiporter activity"/>
    <property type="evidence" value="ECO:0007669"/>
    <property type="project" value="InterPro"/>
</dbReference>
<dbReference type="Proteomes" id="UP000270094">
    <property type="component" value="Unassembled WGS sequence"/>
</dbReference>
<dbReference type="SUPFAM" id="SSF55804">
    <property type="entry name" value="Phoshotransferase/anion transport protein"/>
    <property type="match status" value="2"/>
</dbReference>